<name>A0AC60QPN9_IXOPE</name>
<accession>A0AC60QPN9</accession>
<comment type="caution">
    <text evidence="1">The sequence shown here is derived from an EMBL/GenBank/DDBJ whole genome shotgun (WGS) entry which is preliminary data.</text>
</comment>
<organism evidence="1 2">
    <name type="scientific">Ixodes persulcatus</name>
    <name type="common">Taiga tick</name>
    <dbReference type="NCBI Taxonomy" id="34615"/>
    <lineage>
        <taxon>Eukaryota</taxon>
        <taxon>Metazoa</taxon>
        <taxon>Ecdysozoa</taxon>
        <taxon>Arthropoda</taxon>
        <taxon>Chelicerata</taxon>
        <taxon>Arachnida</taxon>
        <taxon>Acari</taxon>
        <taxon>Parasitiformes</taxon>
        <taxon>Ixodida</taxon>
        <taxon>Ixodoidea</taxon>
        <taxon>Ixodidae</taxon>
        <taxon>Ixodinae</taxon>
        <taxon>Ixodes</taxon>
    </lineage>
</organism>
<sequence>MGSKVSLLSNIRPRNLCSGSCPDDRGIESDAAVRIWDVKRCSLPCHVLLIRGRTGGVGNVNSFHCIPNLGSRFASSDMVGDLSHEFPATARPRRRRLRRGPPPREWNDGLAPHLEKNHWHKAAGQPEVVPELTEVAVCSQRYLGHPASPQVVSGPERGLPSPQERTEWPWIPYVVQGPCAPRRRPLQLAQATEPSQTSATWSLLPHFAHVSLPRQLRDP</sequence>
<protein>
    <submittedName>
        <fullName evidence="1">Uncharacterized protein</fullName>
    </submittedName>
</protein>
<evidence type="ECO:0000313" key="2">
    <source>
        <dbReference type="Proteomes" id="UP000805193"/>
    </source>
</evidence>
<gene>
    <name evidence="1" type="ORF">HPB47_017692</name>
</gene>
<proteinExistence type="predicted"/>
<dbReference type="Proteomes" id="UP000805193">
    <property type="component" value="Unassembled WGS sequence"/>
</dbReference>
<evidence type="ECO:0000313" key="1">
    <source>
        <dbReference type="EMBL" id="KAG0436931.1"/>
    </source>
</evidence>
<keyword evidence="2" id="KW-1185">Reference proteome</keyword>
<dbReference type="EMBL" id="JABSTQ010006632">
    <property type="protein sequence ID" value="KAG0436931.1"/>
    <property type="molecule type" value="Genomic_DNA"/>
</dbReference>
<reference evidence="1 2" key="1">
    <citation type="journal article" date="2020" name="Cell">
        <title>Large-Scale Comparative Analyses of Tick Genomes Elucidate Their Genetic Diversity and Vector Capacities.</title>
        <authorList>
            <consortium name="Tick Genome and Microbiome Consortium (TIGMIC)"/>
            <person name="Jia N."/>
            <person name="Wang J."/>
            <person name="Shi W."/>
            <person name="Du L."/>
            <person name="Sun Y."/>
            <person name="Zhan W."/>
            <person name="Jiang J.F."/>
            <person name="Wang Q."/>
            <person name="Zhang B."/>
            <person name="Ji P."/>
            <person name="Bell-Sakyi L."/>
            <person name="Cui X.M."/>
            <person name="Yuan T.T."/>
            <person name="Jiang B.G."/>
            <person name="Yang W.F."/>
            <person name="Lam T.T."/>
            <person name="Chang Q.C."/>
            <person name="Ding S.J."/>
            <person name="Wang X.J."/>
            <person name="Zhu J.G."/>
            <person name="Ruan X.D."/>
            <person name="Zhao L."/>
            <person name="Wei J.T."/>
            <person name="Ye R.Z."/>
            <person name="Que T.C."/>
            <person name="Du C.H."/>
            <person name="Zhou Y.H."/>
            <person name="Cheng J.X."/>
            <person name="Dai P.F."/>
            <person name="Guo W.B."/>
            <person name="Han X.H."/>
            <person name="Huang E.J."/>
            <person name="Li L.F."/>
            <person name="Wei W."/>
            <person name="Gao Y.C."/>
            <person name="Liu J.Z."/>
            <person name="Shao H.Z."/>
            <person name="Wang X."/>
            <person name="Wang C.C."/>
            <person name="Yang T.C."/>
            <person name="Huo Q.B."/>
            <person name="Li W."/>
            <person name="Chen H.Y."/>
            <person name="Chen S.E."/>
            <person name="Zhou L.G."/>
            <person name="Ni X.B."/>
            <person name="Tian J.H."/>
            <person name="Sheng Y."/>
            <person name="Liu T."/>
            <person name="Pan Y.S."/>
            <person name="Xia L.Y."/>
            <person name="Li J."/>
            <person name="Zhao F."/>
            <person name="Cao W.C."/>
        </authorList>
    </citation>
    <scope>NUCLEOTIDE SEQUENCE [LARGE SCALE GENOMIC DNA]</scope>
    <source>
        <strain evidence="1">Iper-2018</strain>
    </source>
</reference>